<feature type="repeat" description="PPR" evidence="5">
    <location>
        <begin position="9"/>
        <end position="43"/>
    </location>
</feature>
<evidence type="ECO:0000256" key="1">
    <source>
        <dbReference type="ARBA" id="ARBA00007626"/>
    </source>
</evidence>
<dbReference type="PROSITE" id="PS51375">
    <property type="entry name" value="PPR"/>
    <property type="match status" value="5"/>
</dbReference>
<dbReference type="InterPro" id="IPR050667">
    <property type="entry name" value="PPR-containing_protein"/>
</dbReference>
<dbReference type="PANTHER" id="PTHR47939:SF13">
    <property type="entry name" value="OS03G0201400 PROTEIN"/>
    <property type="match status" value="1"/>
</dbReference>
<sequence>MTRQGVVADAFSYRCLVKGHCIGGNFLRALDLYEEMVSKGIRTDHVIKTCSYLMNYLAESGKSDLVLQVFDKMKMFGIGLDAYAFTILIKALCREGKLDETLGVLDVMREGQGYHVNEIACSKLITELCKEGDIRRASVVFKSMLRRHMTPDEICYSKLIKAYSRIGDMTSAHVWFKDMLKRGLSPDVVVYTTLMDGYCKVNRLHEAFQLFVEMTESGISADVLALTVILDGHLKETRRQEWLYYNNREDKVKMRSKIERTLEIFSIGPCGFCSYGNASIENPDASAIYEFYVQDLQEIGPNSSCVIHFSSRYVQVWGILGHPTIQVYVVGLLPLHPRLTSGCSQEHNTFTILELTQQLWATENMTAGYQPRNSFRCCVFAMFHAPSITRTPTTLSQRIPNNIKSSASTSHFHGQLTSIPVKFHRKAFLHFVTPRKA</sequence>
<dbReference type="Gene3D" id="1.25.40.10">
    <property type="entry name" value="Tetratricopeptide repeat domain"/>
    <property type="match status" value="3"/>
</dbReference>
<evidence type="ECO:0008006" key="8">
    <source>
        <dbReference type="Google" id="ProtNLM"/>
    </source>
</evidence>
<dbReference type="STRING" id="52838.A0A4S8KDT0"/>
<dbReference type="EMBL" id="PYDT01000001">
    <property type="protein sequence ID" value="THU73360.1"/>
    <property type="molecule type" value="Genomic_DNA"/>
</dbReference>
<dbReference type="Pfam" id="PF13041">
    <property type="entry name" value="PPR_2"/>
    <property type="match status" value="3"/>
</dbReference>
<evidence type="ECO:0000313" key="6">
    <source>
        <dbReference type="EMBL" id="THU73360.1"/>
    </source>
</evidence>
<feature type="repeat" description="PPR" evidence="5">
    <location>
        <begin position="117"/>
        <end position="151"/>
    </location>
</feature>
<evidence type="ECO:0000256" key="2">
    <source>
        <dbReference type="ARBA" id="ARBA00022737"/>
    </source>
</evidence>
<name>A0A4S8KDT0_MUSBA</name>
<proteinExistence type="inferred from homology"/>
<feature type="repeat" description="PPR" evidence="5">
    <location>
        <begin position="81"/>
        <end position="111"/>
    </location>
</feature>
<protein>
    <recommendedName>
        <fullName evidence="8">Pentacotripeptide-repeat region of PRORP domain-containing protein</fullName>
    </recommendedName>
</protein>
<keyword evidence="4" id="KW-0342">GTP-binding</keyword>
<keyword evidence="3" id="KW-0547">Nucleotide-binding</keyword>
<dbReference type="PANTHER" id="PTHR47939">
    <property type="entry name" value="MEMBRANE-ASSOCIATED SALT-INDUCIBLE PROTEIN-LIKE"/>
    <property type="match status" value="1"/>
</dbReference>
<comment type="caution">
    <text evidence="6">The sequence shown here is derived from an EMBL/GenBank/DDBJ whole genome shotgun (WGS) entry which is preliminary data.</text>
</comment>
<evidence type="ECO:0000256" key="4">
    <source>
        <dbReference type="ARBA" id="ARBA00023134"/>
    </source>
</evidence>
<dbReference type="InterPro" id="IPR008280">
    <property type="entry name" value="Tub_FtsZ_C"/>
</dbReference>
<evidence type="ECO:0000256" key="5">
    <source>
        <dbReference type="PROSITE-ProRule" id="PRU00708"/>
    </source>
</evidence>
<dbReference type="AlphaFoldDB" id="A0A4S8KDT0"/>
<evidence type="ECO:0000313" key="7">
    <source>
        <dbReference type="Proteomes" id="UP000317650"/>
    </source>
</evidence>
<dbReference type="InterPro" id="IPR011990">
    <property type="entry name" value="TPR-like_helical_dom_sf"/>
</dbReference>
<gene>
    <name evidence="6" type="ORF">C4D60_Mb04t22010</name>
</gene>
<keyword evidence="2" id="KW-0677">Repeat</keyword>
<feature type="repeat" description="PPR" evidence="5">
    <location>
        <begin position="152"/>
        <end position="186"/>
    </location>
</feature>
<accession>A0A4S8KDT0</accession>
<keyword evidence="7" id="KW-1185">Reference proteome</keyword>
<organism evidence="6 7">
    <name type="scientific">Musa balbisiana</name>
    <name type="common">Banana</name>
    <dbReference type="NCBI Taxonomy" id="52838"/>
    <lineage>
        <taxon>Eukaryota</taxon>
        <taxon>Viridiplantae</taxon>
        <taxon>Streptophyta</taxon>
        <taxon>Embryophyta</taxon>
        <taxon>Tracheophyta</taxon>
        <taxon>Spermatophyta</taxon>
        <taxon>Magnoliopsida</taxon>
        <taxon>Liliopsida</taxon>
        <taxon>Zingiberales</taxon>
        <taxon>Musaceae</taxon>
        <taxon>Musa</taxon>
    </lineage>
</organism>
<dbReference type="SUPFAM" id="SSF55307">
    <property type="entry name" value="Tubulin C-terminal domain-like"/>
    <property type="match status" value="1"/>
</dbReference>
<feature type="repeat" description="PPR" evidence="5">
    <location>
        <begin position="187"/>
        <end position="221"/>
    </location>
</feature>
<dbReference type="InterPro" id="IPR002885">
    <property type="entry name" value="PPR_rpt"/>
</dbReference>
<comment type="similarity">
    <text evidence="1">Belongs to the PPR family. P subfamily.</text>
</comment>
<dbReference type="NCBIfam" id="TIGR00756">
    <property type="entry name" value="PPR"/>
    <property type="match status" value="6"/>
</dbReference>
<dbReference type="GO" id="GO:0005525">
    <property type="term" value="F:GTP binding"/>
    <property type="evidence" value="ECO:0007669"/>
    <property type="project" value="UniProtKB-KW"/>
</dbReference>
<evidence type="ECO:0000256" key="3">
    <source>
        <dbReference type="ARBA" id="ARBA00022741"/>
    </source>
</evidence>
<dbReference type="Pfam" id="PF01535">
    <property type="entry name" value="PPR"/>
    <property type="match status" value="1"/>
</dbReference>
<reference evidence="6 7" key="1">
    <citation type="journal article" date="2019" name="Nat. Plants">
        <title>Genome sequencing of Musa balbisiana reveals subgenome evolution and function divergence in polyploid bananas.</title>
        <authorList>
            <person name="Yao X."/>
        </authorList>
    </citation>
    <scope>NUCLEOTIDE SEQUENCE [LARGE SCALE GENOMIC DNA]</scope>
    <source>
        <strain evidence="7">cv. DH-PKW</strain>
        <tissue evidence="6">Leaves</tissue>
    </source>
</reference>
<dbReference type="Proteomes" id="UP000317650">
    <property type="component" value="Chromosome 4"/>
</dbReference>